<dbReference type="AlphaFoldDB" id="A0A1A8HPS7"/>
<reference evidence="1" key="2">
    <citation type="submission" date="2016-06" db="EMBL/GenBank/DDBJ databases">
        <title>The genome of a short-lived fish provides insights into sex chromosome evolution and the genetic control of aging.</title>
        <authorList>
            <person name="Reichwald K."/>
            <person name="Felder M."/>
            <person name="Petzold A."/>
            <person name="Koch P."/>
            <person name="Groth M."/>
            <person name="Platzer M."/>
        </authorList>
    </citation>
    <scope>NUCLEOTIDE SEQUENCE</scope>
    <source>
        <tissue evidence="1">Brain</tissue>
    </source>
</reference>
<accession>A0A1A8HPS7</accession>
<protein>
    <submittedName>
        <fullName evidence="1">Dynein, axonemal, heavy chain 10</fullName>
    </submittedName>
</protein>
<evidence type="ECO:0000313" key="1">
    <source>
        <dbReference type="EMBL" id="SBQ84624.1"/>
    </source>
</evidence>
<dbReference type="EMBL" id="HAEC01016403">
    <property type="protein sequence ID" value="SBQ84624.1"/>
    <property type="molecule type" value="Transcribed_RNA"/>
</dbReference>
<proteinExistence type="predicted"/>
<feature type="non-terminal residue" evidence="1">
    <location>
        <position position="73"/>
    </location>
</feature>
<gene>
    <name evidence="1" type="primary">DNAH10</name>
</gene>
<organism evidence="1">
    <name type="scientific">Nothobranchius korthausae</name>
    <dbReference type="NCBI Taxonomy" id="1143690"/>
    <lineage>
        <taxon>Eukaryota</taxon>
        <taxon>Metazoa</taxon>
        <taxon>Chordata</taxon>
        <taxon>Craniata</taxon>
        <taxon>Vertebrata</taxon>
        <taxon>Euteleostomi</taxon>
        <taxon>Actinopterygii</taxon>
        <taxon>Neopterygii</taxon>
        <taxon>Teleostei</taxon>
        <taxon>Neoteleostei</taxon>
        <taxon>Acanthomorphata</taxon>
        <taxon>Ovalentaria</taxon>
        <taxon>Atherinomorphae</taxon>
        <taxon>Cyprinodontiformes</taxon>
        <taxon>Nothobranchiidae</taxon>
        <taxon>Nothobranchius</taxon>
    </lineage>
</organism>
<reference evidence="1" key="1">
    <citation type="submission" date="2016-05" db="EMBL/GenBank/DDBJ databases">
        <authorList>
            <person name="Lavstsen T."/>
            <person name="Jespersen J.S."/>
        </authorList>
    </citation>
    <scope>NUCLEOTIDE SEQUENCE</scope>
    <source>
        <tissue evidence="1">Brain</tissue>
    </source>
</reference>
<feature type="non-terminal residue" evidence="1">
    <location>
        <position position="1"/>
    </location>
</feature>
<sequence length="73" mass="8688">DLKDFCDCIEEEQTKTLNILTKKYSDISLLINETEHVIMETKSGKAKCMASYYKYWERKVFDSLIEMLQRSIQ</sequence>
<name>A0A1A8HPS7_9TELE</name>